<sequence length="120" mass="13381">MTLEGSSNVEFPEDVENQHRRLRFGMQVASSVEQTLEARKDLGGKVLASDGIEETTEEQDRAMRATEATWRKNAKNGIIQDVREANLGEEDGTYIDDFRQMLVGMARSGRFGGQGCDLLL</sequence>
<reference evidence="1" key="1">
    <citation type="submission" date="2020-05" db="EMBL/GenBank/DDBJ databases">
        <title>Phylogenomic resolution of chytrid fungi.</title>
        <authorList>
            <person name="Stajich J.E."/>
            <person name="Amses K."/>
            <person name="Simmons R."/>
            <person name="Seto K."/>
            <person name="Myers J."/>
            <person name="Bonds A."/>
            <person name="Quandt C.A."/>
            <person name="Barry K."/>
            <person name="Liu P."/>
            <person name="Grigoriev I."/>
            <person name="Longcore J.E."/>
            <person name="James T.Y."/>
        </authorList>
    </citation>
    <scope>NUCLEOTIDE SEQUENCE</scope>
    <source>
        <strain evidence="1">JEL0318</strain>
    </source>
</reference>
<name>A0AAD5X5U2_9FUNG</name>
<accession>A0AAD5X5U2</accession>
<dbReference type="Proteomes" id="UP001212841">
    <property type="component" value="Unassembled WGS sequence"/>
</dbReference>
<dbReference type="EMBL" id="JADGJD010000039">
    <property type="protein sequence ID" value="KAJ3056280.1"/>
    <property type="molecule type" value="Genomic_DNA"/>
</dbReference>
<gene>
    <name evidence="1" type="ORF">HK097_007492</name>
</gene>
<proteinExistence type="predicted"/>
<organism evidence="1 2">
    <name type="scientific">Rhizophlyctis rosea</name>
    <dbReference type="NCBI Taxonomy" id="64517"/>
    <lineage>
        <taxon>Eukaryota</taxon>
        <taxon>Fungi</taxon>
        <taxon>Fungi incertae sedis</taxon>
        <taxon>Chytridiomycota</taxon>
        <taxon>Chytridiomycota incertae sedis</taxon>
        <taxon>Chytridiomycetes</taxon>
        <taxon>Rhizophlyctidales</taxon>
        <taxon>Rhizophlyctidaceae</taxon>
        <taxon>Rhizophlyctis</taxon>
    </lineage>
</organism>
<dbReference type="AlphaFoldDB" id="A0AAD5X5U2"/>
<comment type="caution">
    <text evidence="1">The sequence shown here is derived from an EMBL/GenBank/DDBJ whole genome shotgun (WGS) entry which is preliminary data.</text>
</comment>
<evidence type="ECO:0000313" key="2">
    <source>
        <dbReference type="Proteomes" id="UP001212841"/>
    </source>
</evidence>
<evidence type="ECO:0000313" key="1">
    <source>
        <dbReference type="EMBL" id="KAJ3056280.1"/>
    </source>
</evidence>
<keyword evidence="2" id="KW-1185">Reference proteome</keyword>
<protein>
    <submittedName>
        <fullName evidence="1">Uncharacterized protein</fullName>
    </submittedName>
</protein>